<dbReference type="Proteomes" id="UP000488936">
    <property type="component" value="Unassembled WGS sequence"/>
</dbReference>
<dbReference type="EMBL" id="WMJY01000009">
    <property type="protein sequence ID" value="MTH29441.1"/>
    <property type="molecule type" value="Genomic_DNA"/>
</dbReference>
<gene>
    <name evidence="1" type="ORF">GJV77_05830</name>
</gene>
<dbReference type="RefSeq" id="WP_155035438.1">
    <property type="nucleotide sequence ID" value="NZ_JAYMMG010000005.1"/>
</dbReference>
<organism evidence="1 2">
    <name type="scientific">Myroides pelagicus</name>
    <dbReference type="NCBI Taxonomy" id="270914"/>
    <lineage>
        <taxon>Bacteria</taxon>
        <taxon>Pseudomonadati</taxon>
        <taxon>Bacteroidota</taxon>
        <taxon>Flavobacteriia</taxon>
        <taxon>Flavobacteriales</taxon>
        <taxon>Flavobacteriaceae</taxon>
        <taxon>Myroides</taxon>
    </lineage>
</organism>
<evidence type="ECO:0000313" key="2">
    <source>
        <dbReference type="Proteomes" id="UP000488936"/>
    </source>
</evidence>
<evidence type="ECO:0000313" key="1">
    <source>
        <dbReference type="EMBL" id="MTH29441.1"/>
    </source>
</evidence>
<sequence length="159" mass="17896">MKLLTVFIVSLTLFFQSSSKGIRESFEQASGSIEQAEVFYEKTLSLDDTDLSTAYKGAALITKGKYAKGIKNKKMLIVEGAGLLDQAVNNKPTNLEIRLVRLIIQEHLPNIVKYKSNLQEDKEAIVKGYNSQSTELKKWISDYARQSKIFTAEDKSKLL</sequence>
<protein>
    <submittedName>
        <fullName evidence="1">Uncharacterized protein</fullName>
    </submittedName>
</protein>
<accession>A0A7K1GKR0</accession>
<dbReference type="OrthoDB" id="663842at2"/>
<name>A0A7K1GKR0_9FLAO</name>
<comment type="caution">
    <text evidence="1">The sequence shown here is derived from an EMBL/GenBank/DDBJ whole genome shotgun (WGS) entry which is preliminary data.</text>
</comment>
<keyword evidence="2" id="KW-1185">Reference proteome</keyword>
<dbReference type="AlphaFoldDB" id="A0A7K1GKR0"/>
<proteinExistence type="predicted"/>
<reference evidence="1 2" key="1">
    <citation type="journal article" date="2006" name="Int. J. Syst. Evol. Microbiol.">
        <title>Myroides pelagicus sp. nov., isolated from seawater in Thailand.</title>
        <authorList>
            <person name="Yoon J."/>
            <person name="Maneerat S."/>
            <person name="Kawai F."/>
            <person name="Yokota A."/>
        </authorList>
    </citation>
    <scope>NUCLEOTIDE SEQUENCE [LARGE SCALE GENOMIC DNA]</scope>
    <source>
        <strain evidence="1 2">SM1T</strain>
    </source>
</reference>